<organism evidence="2 3">
    <name type="scientific">Eggerthella guodeyinii</name>
    <dbReference type="NCBI Taxonomy" id="2690837"/>
    <lineage>
        <taxon>Bacteria</taxon>
        <taxon>Bacillati</taxon>
        <taxon>Actinomycetota</taxon>
        <taxon>Coriobacteriia</taxon>
        <taxon>Eggerthellales</taxon>
        <taxon>Eggerthellaceae</taxon>
        <taxon>Eggerthella</taxon>
    </lineage>
</organism>
<dbReference type="PANTHER" id="PTHR34227">
    <property type="entry name" value="CHAPERONE PROTEIN YCDY"/>
    <property type="match status" value="1"/>
</dbReference>
<dbReference type="InterPro" id="IPR020945">
    <property type="entry name" value="DMSO/NO3_reduct_chaperone"/>
</dbReference>
<evidence type="ECO:0000256" key="1">
    <source>
        <dbReference type="ARBA" id="ARBA00023186"/>
    </source>
</evidence>
<dbReference type="InterPro" id="IPR036411">
    <property type="entry name" value="TorD-like_sf"/>
</dbReference>
<comment type="caution">
    <text evidence="2">The sequence shown here is derived from an EMBL/GenBank/DDBJ whole genome shotgun (WGS) entry which is preliminary data.</text>
</comment>
<keyword evidence="3" id="KW-1185">Reference proteome</keyword>
<dbReference type="InterPro" id="IPR050289">
    <property type="entry name" value="TorD/DmsD_chaperones"/>
</dbReference>
<reference evidence="3" key="1">
    <citation type="submission" date="2019-08" db="EMBL/GenBank/DDBJ databases">
        <title>Arthrobacter sp. nov., isolated from plateau pika and Tibetan wild ass.</title>
        <authorList>
            <person name="Ge Y."/>
        </authorList>
    </citation>
    <scope>NUCLEOTIDE SEQUENCE [LARGE SCALE GENOMIC DNA]</scope>
    <source>
        <strain evidence="3">HF-4214</strain>
    </source>
</reference>
<protein>
    <recommendedName>
        <fullName evidence="4">Molecular chaperone TorD</fullName>
    </recommendedName>
</protein>
<dbReference type="SUPFAM" id="SSF89155">
    <property type="entry name" value="TorD-like"/>
    <property type="match status" value="1"/>
</dbReference>
<dbReference type="EMBL" id="VTFY01000001">
    <property type="protein sequence ID" value="MRX81028.1"/>
    <property type="molecule type" value="Genomic_DNA"/>
</dbReference>
<accession>A0A6N7RJV2</accession>
<evidence type="ECO:0000313" key="2">
    <source>
        <dbReference type="EMBL" id="MRX81028.1"/>
    </source>
</evidence>
<gene>
    <name evidence="2" type="ORF">GJG86_00720</name>
</gene>
<sequence>MTETSSVPGIASALEGRAAFYDAVAALYYKPLTQEQIDRIADGDLSAFADTNELVAEGLHDMERAVAKRHSGTRQELAVDFTGAFAGTSSWKGRYATPYESVFTSEEGLLFQESYHEVHRLYRENGVRKSAGFDFPDDHLSYICEFQAVLARRAVEALEAGDAERALEQVRCSQAVLRDHVLSWFDDFEETALLLVKTRFYRGVLKTTKGFFLFDAGVLEDLAEELERL</sequence>
<dbReference type="Pfam" id="PF02613">
    <property type="entry name" value="Nitrate_red_del"/>
    <property type="match status" value="1"/>
</dbReference>
<dbReference type="Proteomes" id="UP000438093">
    <property type="component" value="Unassembled WGS sequence"/>
</dbReference>
<dbReference type="AlphaFoldDB" id="A0A6N7RJV2"/>
<keyword evidence="1" id="KW-0143">Chaperone</keyword>
<proteinExistence type="predicted"/>
<name>A0A6N7RJV2_9ACTN</name>
<dbReference type="Gene3D" id="1.10.3480.10">
    <property type="entry name" value="TorD-like"/>
    <property type="match status" value="1"/>
</dbReference>
<evidence type="ECO:0008006" key="4">
    <source>
        <dbReference type="Google" id="ProtNLM"/>
    </source>
</evidence>
<evidence type="ECO:0000313" key="3">
    <source>
        <dbReference type="Proteomes" id="UP000438093"/>
    </source>
</evidence>
<dbReference type="PANTHER" id="PTHR34227:SF11">
    <property type="entry name" value="CHAPERONE PROTEIN TORD"/>
    <property type="match status" value="1"/>
</dbReference>